<evidence type="ECO:0000256" key="2">
    <source>
        <dbReference type="ARBA" id="ARBA00012485"/>
    </source>
</evidence>
<dbReference type="InParanoid" id="A0A3Q3LT86"/>
<dbReference type="Proteomes" id="UP000261660">
    <property type="component" value="Unplaced"/>
</dbReference>
<dbReference type="AlphaFoldDB" id="A0A3Q3LT86"/>
<dbReference type="GeneID" id="114922079"/>
<dbReference type="Gene3D" id="3.90.1750.10">
    <property type="entry name" value="Hect, E3 ligase catalytic domains"/>
    <property type="match status" value="1"/>
</dbReference>
<sequence length="443" mass="50721">MSSIKFFKYIDFNWNIPHNIFTLQVFYRRAHVEPPNSTSINDFVIDDSEEGEEDNIIAVPFESDMPTSEEVELAIILSAFREDHLSGGVISTCCIRRKKLLESAIKVISRVTFCWTDSPQIEFVGEDADDMGGPQREFFRLLMIEVQTSLGIFEGKAGQVFLSYDQAALDQNKYFKAGNLIAWSIAHGGPCIKALDTSLFQLMCGQEPQLEQFDWQLLPDPDVQSKVKRILECKTAGDLTALQKDLGNWINECGVPFIFTATIEDIPKIYAYVVKHYIFLRTARTVHQFTEGMNAFGKLWDLVKENWIAFLPLFTNMQEPLSKAAFKAIFTYSYSSRGTNRREEEEDTIYCWELVLNMIEDKLTELRFEDLLIFITGADEVPALGFPNKPCIDFFEQESGQRRLPYASTCMMCLFLPRGITQEDELHRMLFQATKDSLGFGKV</sequence>
<dbReference type="InterPro" id="IPR035983">
    <property type="entry name" value="Hect_E3_ubiquitin_ligase"/>
</dbReference>
<keyword evidence="3" id="KW-0808">Transferase</keyword>
<dbReference type="SUPFAM" id="SSF56204">
    <property type="entry name" value="Hect, E3 ligase catalytic domain"/>
    <property type="match status" value="1"/>
</dbReference>
<evidence type="ECO:0000256" key="5">
    <source>
        <dbReference type="PROSITE-ProRule" id="PRU00104"/>
    </source>
</evidence>
<keyword evidence="8" id="KW-1185">Reference proteome</keyword>
<dbReference type="Ensembl" id="ENSLBET00000012339.1">
    <property type="protein sequence ID" value="ENSLBEP00000011735.1"/>
    <property type="gene ID" value="ENSLBEG00000009042.1"/>
</dbReference>
<dbReference type="InterPro" id="IPR044611">
    <property type="entry name" value="E3A/B/C-like"/>
</dbReference>
<name>A0A3Q3LT86_9LABR</name>
<dbReference type="PANTHER" id="PTHR45700">
    <property type="entry name" value="UBIQUITIN-PROTEIN LIGASE E3C"/>
    <property type="match status" value="1"/>
</dbReference>
<feature type="domain" description="HECT" evidence="6">
    <location>
        <begin position="120"/>
        <end position="146"/>
    </location>
</feature>
<reference evidence="7" key="1">
    <citation type="submission" date="2025-08" db="UniProtKB">
        <authorList>
            <consortium name="Ensembl"/>
        </authorList>
    </citation>
    <scope>IDENTIFICATION</scope>
</reference>
<accession>A0A3Q3LT86</accession>
<evidence type="ECO:0000259" key="6">
    <source>
        <dbReference type="PROSITE" id="PS50237"/>
    </source>
</evidence>
<protein>
    <recommendedName>
        <fullName evidence="2">HECT-type E3 ubiquitin transferase</fullName>
        <ecNumber evidence="2">2.3.2.26</ecNumber>
    </recommendedName>
</protein>
<dbReference type="GeneTree" id="ENSGT00950000182865"/>
<organism evidence="7 8">
    <name type="scientific">Labrus bergylta</name>
    <name type="common">ballan wrasse</name>
    <dbReference type="NCBI Taxonomy" id="56723"/>
    <lineage>
        <taxon>Eukaryota</taxon>
        <taxon>Metazoa</taxon>
        <taxon>Chordata</taxon>
        <taxon>Craniata</taxon>
        <taxon>Vertebrata</taxon>
        <taxon>Euteleostomi</taxon>
        <taxon>Actinopterygii</taxon>
        <taxon>Neopterygii</taxon>
        <taxon>Teleostei</taxon>
        <taxon>Neoteleostei</taxon>
        <taxon>Acanthomorphata</taxon>
        <taxon>Eupercaria</taxon>
        <taxon>Labriformes</taxon>
        <taxon>Labridae</taxon>
        <taxon>Labrus</taxon>
    </lineage>
</organism>
<comment type="catalytic activity">
    <reaction evidence="1">
        <text>S-ubiquitinyl-[E2 ubiquitin-conjugating enzyme]-L-cysteine + [acceptor protein]-L-lysine = [E2 ubiquitin-conjugating enzyme]-L-cysteine + N(6)-ubiquitinyl-[acceptor protein]-L-lysine.</text>
        <dbReference type="EC" id="2.3.2.26"/>
    </reaction>
</comment>
<dbReference type="GO" id="GO:0000209">
    <property type="term" value="P:protein polyubiquitination"/>
    <property type="evidence" value="ECO:0007669"/>
    <property type="project" value="InterPro"/>
</dbReference>
<dbReference type="RefSeq" id="XP_065809316.1">
    <property type="nucleotide sequence ID" value="XM_065953244.1"/>
</dbReference>
<dbReference type="STRING" id="56723.ENSLBEP00000011735"/>
<evidence type="ECO:0000256" key="4">
    <source>
        <dbReference type="ARBA" id="ARBA00022786"/>
    </source>
</evidence>
<proteinExistence type="predicted"/>
<evidence type="ECO:0000313" key="8">
    <source>
        <dbReference type="Proteomes" id="UP000261660"/>
    </source>
</evidence>
<dbReference type="EC" id="2.3.2.26" evidence="2"/>
<feature type="domain" description="HECT" evidence="6">
    <location>
        <begin position="371"/>
        <end position="443"/>
    </location>
</feature>
<reference evidence="7" key="2">
    <citation type="submission" date="2025-09" db="UniProtKB">
        <authorList>
            <consortium name="Ensembl"/>
        </authorList>
    </citation>
    <scope>IDENTIFICATION</scope>
</reference>
<dbReference type="SMART" id="SM00119">
    <property type="entry name" value="HECTc"/>
    <property type="match status" value="1"/>
</dbReference>
<keyword evidence="4 5" id="KW-0833">Ubl conjugation pathway</keyword>
<dbReference type="Pfam" id="PF00632">
    <property type="entry name" value="HECT"/>
    <property type="match status" value="1"/>
</dbReference>
<comment type="caution">
    <text evidence="5">Lacks conserved residue(s) required for the propagation of feature annotation.</text>
</comment>
<evidence type="ECO:0000256" key="1">
    <source>
        <dbReference type="ARBA" id="ARBA00000885"/>
    </source>
</evidence>
<feature type="active site" description="Glycyl thioester intermediate" evidence="5">
    <location>
        <position position="410"/>
    </location>
</feature>
<dbReference type="PROSITE" id="PS50237">
    <property type="entry name" value="HECT"/>
    <property type="match status" value="2"/>
</dbReference>
<evidence type="ECO:0000256" key="3">
    <source>
        <dbReference type="ARBA" id="ARBA00022679"/>
    </source>
</evidence>
<dbReference type="Gene3D" id="3.30.2410.10">
    <property type="entry name" value="Hect, E3 ligase catalytic domain"/>
    <property type="match status" value="1"/>
</dbReference>
<dbReference type="GO" id="GO:0061630">
    <property type="term" value="F:ubiquitin protein ligase activity"/>
    <property type="evidence" value="ECO:0007669"/>
    <property type="project" value="UniProtKB-EC"/>
</dbReference>
<evidence type="ECO:0000313" key="7">
    <source>
        <dbReference type="Ensembl" id="ENSLBEP00000011735.1"/>
    </source>
</evidence>
<dbReference type="InterPro" id="IPR000569">
    <property type="entry name" value="HECT_dom"/>
</dbReference>